<organism evidence="4 5">
    <name type="scientific">Embleya scabrispora</name>
    <dbReference type="NCBI Taxonomy" id="159449"/>
    <lineage>
        <taxon>Bacteria</taxon>
        <taxon>Bacillati</taxon>
        <taxon>Actinomycetota</taxon>
        <taxon>Actinomycetes</taxon>
        <taxon>Kitasatosporales</taxon>
        <taxon>Streptomycetaceae</taxon>
        <taxon>Embleya</taxon>
    </lineage>
</organism>
<dbReference type="CDD" id="cd20695">
    <property type="entry name" value="CdiA-CT_5T87E_Ct"/>
    <property type="match status" value="1"/>
</dbReference>
<feature type="compositionally biased region" description="Basic and acidic residues" evidence="2">
    <location>
        <begin position="18"/>
        <end position="27"/>
    </location>
</feature>
<dbReference type="PANTHER" id="PTHR32305">
    <property type="match status" value="1"/>
</dbReference>
<dbReference type="NCBIfam" id="TIGR01643">
    <property type="entry name" value="YD_repeat_2x"/>
    <property type="match status" value="2"/>
</dbReference>
<feature type="domain" description="Hint" evidence="3">
    <location>
        <begin position="2008"/>
        <end position="2109"/>
    </location>
</feature>
<dbReference type="SMART" id="SM00306">
    <property type="entry name" value="HintN"/>
    <property type="match status" value="1"/>
</dbReference>
<accession>A0A1T3NI15</accession>
<feature type="region of interest" description="Disordered" evidence="2">
    <location>
        <begin position="1765"/>
        <end position="1787"/>
    </location>
</feature>
<reference evidence="4 5" key="1">
    <citation type="submission" date="2017-03" db="EMBL/GenBank/DDBJ databases">
        <title>Draft genome sequence of Streptomyces scabrisporus NF3, endophyte isolated from Amphipterygium adstringens.</title>
        <authorList>
            <person name="Vazquez M."/>
            <person name="Ceapa C.D."/>
            <person name="Rodriguez Luna D."/>
            <person name="Sanchez Esquivel S."/>
        </authorList>
    </citation>
    <scope>NUCLEOTIDE SEQUENCE [LARGE SCALE GENOMIC DNA]</scope>
    <source>
        <strain evidence="4 5">NF3</strain>
    </source>
</reference>
<keyword evidence="5" id="KW-1185">Reference proteome</keyword>
<feature type="region of interest" description="Disordered" evidence="2">
    <location>
        <begin position="1836"/>
        <end position="1886"/>
    </location>
</feature>
<dbReference type="NCBIfam" id="TIGR03696">
    <property type="entry name" value="Rhs_assc_core"/>
    <property type="match status" value="1"/>
</dbReference>
<gene>
    <name evidence="4" type="ORF">B4N89_46455</name>
</gene>
<evidence type="ECO:0000313" key="5">
    <source>
        <dbReference type="Proteomes" id="UP000190037"/>
    </source>
</evidence>
<feature type="compositionally biased region" description="Polar residues" evidence="2">
    <location>
        <begin position="1836"/>
        <end position="1846"/>
    </location>
</feature>
<dbReference type="InterPro" id="IPR036844">
    <property type="entry name" value="Hint_dom_sf"/>
</dbReference>
<dbReference type="Pfam" id="PF25023">
    <property type="entry name" value="TEN_YD-shell"/>
    <property type="match status" value="1"/>
</dbReference>
<dbReference type="InterPro" id="IPR050708">
    <property type="entry name" value="T6SS_VgrG/RHS"/>
</dbReference>
<evidence type="ECO:0000256" key="2">
    <source>
        <dbReference type="SAM" id="MobiDB-lite"/>
    </source>
</evidence>
<proteinExistence type="predicted"/>
<feature type="region of interest" description="Disordered" evidence="2">
    <location>
        <begin position="1"/>
        <end position="40"/>
    </location>
</feature>
<dbReference type="PROSITE" id="PS50818">
    <property type="entry name" value="INTEIN_C_TER"/>
    <property type="match status" value="1"/>
</dbReference>
<dbReference type="InterPro" id="IPR003587">
    <property type="entry name" value="Hint_dom_N"/>
</dbReference>
<dbReference type="Pfam" id="PF07591">
    <property type="entry name" value="PT-HINT"/>
    <property type="match status" value="1"/>
</dbReference>
<comment type="caution">
    <text evidence="4">The sequence shown here is derived from an EMBL/GenBank/DDBJ whole genome shotgun (WGS) entry which is preliminary data.</text>
</comment>
<evidence type="ECO:0000256" key="1">
    <source>
        <dbReference type="ARBA" id="ARBA00022737"/>
    </source>
</evidence>
<dbReference type="InterPro" id="IPR056823">
    <property type="entry name" value="TEN-like_YD-shell"/>
</dbReference>
<dbReference type="EMBL" id="MWQN01000006">
    <property type="protein sequence ID" value="OPC76479.1"/>
    <property type="molecule type" value="Genomic_DNA"/>
</dbReference>
<feature type="region of interest" description="Disordered" evidence="2">
    <location>
        <begin position="2157"/>
        <end position="2183"/>
    </location>
</feature>
<dbReference type="PANTHER" id="PTHR32305:SF17">
    <property type="entry name" value="TRNA NUCLEASE WAPA"/>
    <property type="match status" value="1"/>
</dbReference>
<dbReference type="InterPro" id="IPR006530">
    <property type="entry name" value="YD"/>
</dbReference>
<dbReference type="Pfam" id="PF05593">
    <property type="entry name" value="RHS_repeat"/>
    <property type="match status" value="1"/>
</dbReference>
<dbReference type="STRING" id="159449.B4N89_46455"/>
<dbReference type="InterPro" id="IPR022385">
    <property type="entry name" value="Rhs_assc_core"/>
</dbReference>
<dbReference type="Gene3D" id="2.170.16.10">
    <property type="entry name" value="Hedgehog/Intein (Hint) domain"/>
    <property type="match status" value="1"/>
</dbReference>
<dbReference type="InterPro" id="IPR031325">
    <property type="entry name" value="RHS_repeat"/>
</dbReference>
<dbReference type="InterPro" id="IPR030934">
    <property type="entry name" value="Intein_C"/>
</dbReference>
<dbReference type="Gene3D" id="2.180.10.10">
    <property type="entry name" value="RHS repeat-associated core"/>
    <property type="match status" value="2"/>
</dbReference>
<protein>
    <recommendedName>
        <fullName evidence="3">Hint domain-containing protein</fullName>
    </recommendedName>
</protein>
<dbReference type="CDD" id="cd00081">
    <property type="entry name" value="Hint"/>
    <property type="match status" value="1"/>
</dbReference>
<name>A0A1T3NI15_9ACTN</name>
<dbReference type="Proteomes" id="UP000190037">
    <property type="component" value="Unassembled WGS sequence"/>
</dbReference>
<evidence type="ECO:0000313" key="4">
    <source>
        <dbReference type="EMBL" id="OPC76479.1"/>
    </source>
</evidence>
<sequence>MVSGELPKTKPVGGSKAPKSDVRRPAGDGHGSWKPGKVVWPEPLTAETVPAAESTAPRASGFSALYATPTDGRVAGGPVRVTTPAASPAPFVNRAAPVASGMTAAPAKVKVTVADRATADKAGVDGVVLSVARADGRTDAGRVTVSLDYAGFRDAFGADWSTRLRLSTLPECALTTPEQAQCRVKTPLETSRNNAATRSVTAAVDLPAANPGVSGRMVLAATAADAGPSGDYTATSLTPSGAWTAGGNSGTMNWSHPIAVPTAVGGTAPQINLVYNSGQIDGKGTSTNNQASWIGEGWEYAPGFVERSYQTCARDGQDKSGEKCWSDQNSLILSLNGSSSTLLRDDVSKAWRLANDDGSRIELLTGASNGDDDGEHWKLTTPNGVQYFFGVGHKPGVGNTGPATNSTWTAPVYGNNAGEPCNKASGFDASWCPQAWRWNLDHVVDTRGGLVTFSYNEEKNNYTRGAILVGSGTRTEYTRGGTLARITYGSKLTDASQPTAQIVFDTAERCLVKDGFDCDPAKMTKANAAKWPDVPVDKVCAATGTCEQYSPTYFSTRRLTKITTQVLVGSGFQTVDEYVLDQDYPDPGDGSTATLWLKSITRTGYDGSKKIDMPSVDFTGTFMPNRVDAGGDMAPPMNRRRITTITNETGGLTTFRFNPPECTTANLPTPDANTKACYPVWWSYGDADPVLHWFHKYTVAEVTEQDPTTHAPDKSTRYEYLGGAAWHRDDSELTEDKEASRPKSKDRRTWNDFRGYAEVITRSGVAPDRITQSKALFLRGMDGDVKKDGTKRAVSVTDSAGTVITDRDAFQGFGYETQTFDGADVGNKIVATTSNRPWISEAAATHKRARGLPDLTARMTRTDLTRTRSLLADDTWRQTRKETTHESTYGLPTAVADFADGLDPFCTRTTYAHNTAAWIIGKPTEVVSVTGDCETPATATSTYALSRTSYDKLPLGQVGAIGDVTATEAATAYKPDGTPEWLTTATSEYDAYGRATKVTDAENKATTTVYEPATGAMPTKTIATDPKGWTTTLETAGSRNLPVKAVDVNGLVVEQEYDALGRLLAVWKPGHPKTGDADVRFAYEVNKNAPSVVTTETKRVDKSYATSRQLLGAFLQERQTQSSTQNQATGRVVTDTFHDSLGRVLKTNQPYYDDTSAPTKTVFVANDNEVPAQNATVYDGMGRKTVESFTSLSVNQWETRTSYAGADRIATTPPASGTATLVISDARGKPQELREYNGGAPTGTDYSKITYTYNGREELKTVTDAGGNKWEYTYDFLGRKTHVEDPDKGPSDTAYDKVGRITSTTDAGGQKLTYAYDDLGRKTGLYKGASATPENLLASWSYDRYAKGQADGSTRYVGGASGAKYVSEITGFDTGSYRPSGTRLTVPATEGKLAGTYETKTLYERVTGRPVYSILPARGGLPAENLNYIYKPTGQLGALGSSTKDSYLNWSDYDPFGRNIRAVLGSTPRQAAMTTAYDPATGRLLSTKWDKETGTTASVDATSYTYKPNGDVTSISTKRDNNTTDTQCFAYDGRRRLKEAWTDTTGTAALPAPSVPGIGGCVSQTPTATTVGGPDPYWQSFTYDVVGNRTKLVDHDATDDPTKNVTTEYGYHPGTQPTDRTHRLDTITVKTGTREAVTTGMTYDQAGNTKTRPGGDANLQTLTWNEEDKLAKVASATGGSEYLYDADGQRIIRRQAGETTLYVGADELTTATDQYGPVVGTRYYTTAGGATVVRNGPSALTYMAADHHGTPTSTLDAATLTATRRQSKPFGEPRGAQPTQAGGQWPDDKGFLGKPMDSTGLTHVGAREYDPSLGRFISVDPIMDLTDAQQMHGYTYSSNNPTTVSDPTGLYECDCGGDPDDHSFPNRGGGSPSNPPPPPADPVRIPYEPEENLVSDFVDPQGVNMSHRIPKGKKGDNFRTHYLRIVNYKRFDLIMQSAENRWFDQTNYMFQACLEVDCDRDFASFLMHQKWDAQIAAGQAFDGLGPLVLPGGPVAGKGAKGPKAPDCGHSFIPDTEVQMADGSTKPIQDVQPGDVVLSADPESGETSPRTVVASITTEDDKEFAEITVKTDDGDASVLATTNHPFWVPDLKQWINAGDLRPGQGLQTPEGTQVQITATRTLSRGLRTHDLTVDGDHTYYVGVGSVATLVHNCGESIYEAGGKHKPTSTKTSRGENSAEPKNGQAALDNSVQVKPTSTRRVGVDKENGQIVVIDLTIERRCDCGAAQGGTNSVYHGHVRTWDSLNDDMQSALKRAGLVDKRGRLT</sequence>
<keyword evidence="1" id="KW-0677">Repeat</keyword>
<evidence type="ECO:0000259" key="3">
    <source>
        <dbReference type="SMART" id="SM00306"/>
    </source>
</evidence>
<feature type="region of interest" description="Disordered" evidence="2">
    <location>
        <begin position="1594"/>
        <end position="1619"/>
    </location>
</feature>
<dbReference type="SUPFAM" id="SSF51294">
    <property type="entry name" value="Hedgehog/intein (Hint) domain"/>
    <property type="match status" value="1"/>
</dbReference>